<evidence type="ECO:0000313" key="3">
    <source>
        <dbReference type="Proteomes" id="UP000283077"/>
    </source>
</evidence>
<keyword evidence="1" id="KW-1133">Transmembrane helix</keyword>
<dbReference type="Proteomes" id="UP000283077">
    <property type="component" value="Unassembled WGS sequence"/>
</dbReference>
<dbReference type="GO" id="GO:0009055">
    <property type="term" value="F:electron transfer activity"/>
    <property type="evidence" value="ECO:0007669"/>
    <property type="project" value="InterPro"/>
</dbReference>
<dbReference type="Gene3D" id="1.10.760.10">
    <property type="entry name" value="Cytochrome c-like domain"/>
    <property type="match status" value="1"/>
</dbReference>
<evidence type="ECO:0000256" key="1">
    <source>
        <dbReference type="SAM" id="Phobius"/>
    </source>
</evidence>
<gene>
    <name evidence="2" type="ORF">EOE67_16955</name>
</gene>
<dbReference type="GO" id="GO:0004130">
    <property type="term" value="F:cytochrome-c peroxidase activity"/>
    <property type="evidence" value="ECO:0007669"/>
    <property type="project" value="TreeGrafter"/>
</dbReference>
<dbReference type="Pfam" id="PF21419">
    <property type="entry name" value="RoxA-like_Cyt-c"/>
    <property type="match status" value="1"/>
</dbReference>
<dbReference type="EMBL" id="SACS01000022">
    <property type="protein sequence ID" value="RVU33411.1"/>
    <property type="molecule type" value="Genomic_DNA"/>
</dbReference>
<sequence>MFSRLLYRIVLFFIRLPKSLTYLLLGVLVVLPLLATFTAKIYQQWDNDPDRGALAIAEGKFGENYSTPEYLDQGWDANGSLWFYNTTQGSAFLPYDFLLALEQPEKSALSCERNGKNNSWFLCPKFVDDYRYLPQKSTFFNPDALPVGFVKERYQGKDYVGLTCSACHTGQINFQGRAVRIDGGPAMADMVGFLTAMSAALNQTQRKPDQPNPRLDRFIEQVLALGNDFSSAEEVETALNKWTATRELYNTVNHSTTNQCLQPDGSTHICVGENGREYSYPLRYGYARLDAFGRIYNRVLQHAINRQQLEKILKTVTRFDGAERVLSDAEVDLVLKGVGDPKDAVLKDEQFTQILANLRSNTPGYPKLNQPNMLRIRNAIFNPPNAPVSYPFLWDITYSDYVQWNGLAGNSFLGPLGRNAGEVIGVFAILDWHTETGVSKWMKNFSLSSLLTGQSNKEQVINFKSSVDLFNLERLESHLLTLMSPRWPFCRNGQSGDYYLPNGPLSQAVDLRDCAGQDLRMNRPQVERGKVLYAQKCQSCHIVLDREAGDRLMVSNMVGIQDPETTDETMARNSVQYHGKSGNLRNTYQETDVGSLVIQEDAPVVQILTAGTKGVIATPDPDKWLPVRLYDWVYSLVRSAKDNPVQNSLKAGNYLPDTTANPYNSLLAYRGRSLNGIWATAPYLHNGSVPTLHDLLSCVADRPKTFKVGAREFDPVKVGLKTEGYDGFEFDTSLAGNSNKGHDYGACSLSPDDRMSLIEFLKTL</sequence>
<comment type="caution">
    <text evidence="2">The sequence shown here is derived from an EMBL/GenBank/DDBJ whole genome shotgun (WGS) entry which is preliminary data.</text>
</comment>
<dbReference type="PANTHER" id="PTHR30600:SF9">
    <property type="entry name" value="BLR7738 PROTEIN"/>
    <property type="match status" value="1"/>
</dbReference>
<organism evidence="2 3">
    <name type="scientific">Rheinheimera riviphila</name>
    <dbReference type="NCBI Taxonomy" id="1834037"/>
    <lineage>
        <taxon>Bacteria</taxon>
        <taxon>Pseudomonadati</taxon>
        <taxon>Pseudomonadota</taxon>
        <taxon>Gammaproteobacteria</taxon>
        <taxon>Chromatiales</taxon>
        <taxon>Chromatiaceae</taxon>
        <taxon>Rheinheimera</taxon>
    </lineage>
</organism>
<dbReference type="AlphaFoldDB" id="A0A437QFU3"/>
<keyword evidence="1" id="KW-0472">Membrane</keyword>
<dbReference type="SUPFAM" id="SSF46626">
    <property type="entry name" value="Cytochrome c"/>
    <property type="match status" value="1"/>
</dbReference>
<dbReference type="NCBIfam" id="NF040606">
    <property type="entry name" value="CytoC_perox"/>
    <property type="match status" value="1"/>
</dbReference>
<dbReference type="InterPro" id="IPR036909">
    <property type="entry name" value="Cyt_c-like_dom_sf"/>
</dbReference>
<reference evidence="2 3" key="1">
    <citation type="submission" date="2019-01" db="EMBL/GenBank/DDBJ databases">
        <authorList>
            <person name="Chen W.-M."/>
        </authorList>
    </citation>
    <scope>NUCLEOTIDE SEQUENCE [LARGE SCALE GENOMIC DNA]</scope>
    <source>
        <strain evidence="2 3">KYPC3</strain>
    </source>
</reference>
<keyword evidence="3" id="KW-1185">Reference proteome</keyword>
<keyword evidence="1" id="KW-0812">Transmembrane</keyword>
<dbReference type="RefSeq" id="WP_127700519.1">
    <property type="nucleotide sequence ID" value="NZ_SACS01000022.1"/>
</dbReference>
<feature type="transmembrane region" description="Helical" evidence="1">
    <location>
        <begin position="20"/>
        <end position="42"/>
    </location>
</feature>
<proteinExistence type="predicted"/>
<dbReference type="InterPro" id="IPR051395">
    <property type="entry name" value="Cytochrome_c_Peroxidase/MauG"/>
</dbReference>
<dbReference type="InterPro" id="IPR047758">
    <property type="entry name" value="CytoC_perox"/>
</dbReference>
<dbReference type="OrthoDB" id="417271at2"/>
<dbReference type="PANTHER" id="PTHR30600">
    <property type="entry name" value="CYTOCHROME C PEROXIDASE-RELATED"/>
    <property type="match status" value="1"/>
</dbReference>
<evidence type="ECO:0000313" key="2">
    <source>
        <dbReference type="EMBL" id="RVU33411.1"/>
    </source>
</evidence>
<dbReference type="GO" id="GO:0020037">
    <property type="term" value="F:heme binding"/>
    <property type="evidence" value="ECO:0007669"/>
    <property type="project" value="InterPro"/>
</dbReference>
<accession>A0A437QFU3</accession>
<name>A0A437QFU3_9GAMM</name>
<protein>
    <submittedName>
        <fullName evidence="2">Ribonuclease E</fullName>
    </submittedName>
</protein>